<gene>
    <name evidence="7" type="ORF">ISU07_20660</name>
</gene>
<dbReference type="EMBL" id="JADKPN010000016">
    <property type="protein sequence ID" value="MBF4765548.1"/>
    <property type="molecule type" value="Genomic_DNA"/>
</dbReference>
<evidence type="ECO:0000256" key="1">
    <source>
        <dbReference type="ARBA" id="ARBA00004651"/>
    </source>
</evidence>
<name>A0A930VIM3_9ACTN</name>
<comment type="caution">
    <text evidence="7">The sequence shown here is derived from an EMBL/GenBank/DDBJ whole genome shotgun (WGS) entry which is preliminary data.</text>
</comment>
<keyword evidence="8" id="KW-1185">Reference proteome</keyword>
<feature type="transmembrane region" description="Helical" evidence="6">
    <location>
        <begin position="43"/>
        <end position="67"/>
    </location>
</feature>
<dbReference type="PANTHER" id="PTHR30213">
    <property type="entry name" value="INNER MEMBRANE PROTEIN YHJD"/>
    <property type="match status" value="1"/>
</dbReference>
<evidence type="ECO:0000313" key="8">
    <source>
        <dbReference type="Proteomes" id="UP000640489"/>
    </source>
</evidence>
<feature type="transmembrane region" description="Helical" evidence="6">
    <location>
        <begin position="226"/>
        <end position="245"/>
    </location>
</feature>
<feature type="transmembrane region" description="Helical" evidence="6">
    <location>
        <begin position="190"/>
        <end position="214"/>
    </location>
</feature>
<evidence type="ECO:0000313" key="7">
    <source>
        <dbReference type="EMBL" id="MBF4765548.1"/>
    </source>
</evidence>
<evidence type="ECO:0000256" key="6">
    <source>
        <dbReference type="SAM" id="Phobius"/>
    </source>
</evidence>
<evidence type="ECO:0000256" key="5">
    <source>
        <dbReference type="ARBA" id="ARBA00023136"/>
    </source>
</evidence>
<sequence length="356" mass="38242">MTSLKDRAAATLDRARARSRLLDHGVRTQQHYSRVKGNIQAGAATYFAFLSSFPILALAFFVIGYVARVWPQAQDELVKALDTVLPGLVGPDEDQISLQSVQDAAGTVGLIGLVALLYSGLGWLSAMRDALIDMFQEPPSIQPSFVAGKLRDLVTLGVIGLVLVVSVAISGAITGFSGDLLDLVGLDTDLTWLLTLLGVVVGGLADMVLFFALFRLLAKPKLPRRALWNGALLGAIGAEALKWASSYLIGATKDQPAFQAFGIALILLVWINYFSRLAMYAAAWAFTSPRTVPLPQVIQRTSRPDLAEARGVELVLPERAARRTPPDVPASAWFGSGAALMLAVVAFASRWSRKAR</sequence>
<dbReference type="Pfam" id="PF03631">
    <property type="entry name" value="Virul_fac_BrkB"/>
    <property type="match status" value="1"/>
</dbReference>
<keyword evidence="3 6" id="KW-0812">Transmembrane</keyword>
<dbReference type="PANTHER" id="PTHR30213:SF1">
    <property type="entry name" value="INNER MEMBRANE PROTEIN YHJD"/>
    <property type="match status" value="1"/>
</dbReference>
<accession>A0A930VIM3</accession>
<keyword evidence="5 6" id="KW-0472">Membrane</keyword>
<dbReference type="AlphaFoldDB" id="A0A930VIM3"/>
<proteinExistence type="predicted"/>
<feature type="transmembrane region" description="Helical" evidence="6">
    <location>
        <begin position="153"/>
        <end position="178"/>
    </location>
</feature>
<reference evidence="7" key="1">
    <citation type="submission" date="2020-11" db="EMBL/GenBank/DDBJ databases">
        <title>Nocardioides sp. nov., isolated from Soil of Cynanchum wilfordii Hemsley rhizosphere.</title>
        <authorList>
            <person name="Lee J.-S."/>
            <person name="Suh M.K."/>
            <person name="Kim J.-S."/>
        </authorList>
    </citation>
    <scope>NUCLEOTIDE SEQUENCE</scope>
    <source>
        <strain evidence="7">KCTC 19275</strain>
    </source>
</reference>
<dbReference type="GO" id="GO:0005886">
    <property type="term" value="C:plasma membrane"/>
    <property type="evidence" value="ECO:0007669"/>
    <property type="project" value="UniProtKB-SubCell"/>
</dbReference>
<dbReference type="RefSeq" id="WP_194708730.1">
    <property type="nucleotide sequence ID" value="NZ_JADKPN010000016.1"/>
</dbReference>
<feature type="transmembrane region" description="Helical" evidence="6">
    <location>
        <begin position="332"/>
        <end position="351"/>
    </location>
</feature>
<evidence type="ECO:0000256" key="2">
    <source>
        <dbReference type="ARBA" id="ARBA00022475"/>
    </source>
</evidence>
<dbReference type="InterPro" id="IPR017039">
    <property type="entry name" value="Virul_fac_BrkB"/>
</dbReference>
<feature type="transmembrane region" description="Helical" evidence="6">
    <location>
        <begin position="257"/>
        <end position="274"/>
    </location>
</feature>
<dbReference type="Proteomes" id="UP000640489">
    <property type="component" value="Unassembled WGS sequence"/>
</dbReference>
<evidence type="ECO:0000256" key="4">
    <source>
        <dbReference type="ARBA" id="ARBA00022989"/>
    </source>
</evidence>
<organism evidence="7 8">
    <name type="scientific">Nocardioides islandensis</name>
    <dbReference type="NCBI Taxonomy" id="433663"/>
    <lineage>
        <taxon>Bacteria</taxon>
        <taxon>Bacillati</taxon>
        <taxon>Actinomycetota</taxon>
        <taxon>Actinomycetes</taxon>
        <taxon>Propionibacteriales</taxon>
        <taxon>Nocardioidaceae</taxon>
        <taxon>Nocardioides</taxon>
    </lineage>
</organism>
<evidence type="ECO:0000256" key="3">
    <source>
        <dbReference type="ARBA" id="ARBA00022692"/>
    </source>
</evidence>
<feature type="transmembrane region" description="Helical" evidence="6">
    <location>
        <begin position="104"/>
        <end position="124"/>
    </location>
</feature>
<protein>
    <submittedName>
        <fullName evidence="7">YihY/virulence factor BrkB family protein</fullName>
    </submittedName>
</protein>
<comment type="subcellular location">
    <subcellularLocation>
        <location evidence="1">Cell membrane</location>
        <topology evidence="1">Multi-pass membrane protein</topology>
    </subcellularLocation>
</comment>
<keyword evidence="4 6" id="KW-1133">Transmembrane helix</keyword>
<keyword evidence="2" id="KW-1003">Cell membrane</keyword>